<keyword evidence="2" id="KW-1185">Reference proteome</keyword>
<comment type="caution">
    <text evidence="1">The sequence shown here is derived from an EMBL/GenBank/DDBJ whole genome shotgun (WGS) entry which is preliminary data.</text>
</comment>
<dbReference type="EMBL" id="CM034387">
    <property type="protein sequence ID" value="KAJ0183918.1"/>
    <property type="molecule type" value="Genomic_DNA"/>
</dbReference>
<protein>
    <submittedName>
        <fullName evidence="1">Uncharacterized protein</fullName>
    </submittedName>
</protein>
<evidence type="ECO:0000313" key="2">
    <source>
        <dbReference type="Proteomes" id="UP000824533"/>
    </source>
</evidence>
<sequence>MSPRFLLALICVAELSIVIMAGGGGGGHKKVIIHVPLFVKNHHHKHTIVKHIHHKSGGGGDDHYEVLGYTYGEPKPAPHLGGGHGWGADDEGHAGGHDSPVSFEGSEGGSYGVSAGDSYGHDY</sequence>
<gene>
    <name evidence="1" type="ORF">K1T71_000341</name>
</gene>
<dbReference type="Proteomes" id="UP000824533">
    <property type="component" value="Linkage Group LG01"/>
</dbReference>
<proteinExistence type="predicted"/>
<name>A0ACC1DIW7_9NEOP</name>
<accession>A0ACC1DIW7</accession>
<evidence type="ECO:0000313" key="1">
    <source>
        <dbReference type="EMBL" id="KAJ0183918.1"/>
    </source>
</evidence>
<organism evidence="1 2">
    <name type="scientific">Dendrolimus kikuchii</name>
    <dbReference type="NCBI Taxonomy" id="765133"/>
    <lineage>
        <taxon>Eukaryota</taxon>
        <taxon>Metazoa</taxon>
        <taxon>Ecdysozoa</taxon>
        <taxon>Arthropoda</taxon>
        <taxon>Hexapoda</taxon>
        <taxon>Insecta</taxon>
        <taxon>Pterygota</taxon>
        <taxon>Neoptera</taxon>
        <taxon>Endopterygota</taxon>
        <taxon>Lepidoptera</taxon>
        <taxon>Glossata</taxon>
        <taxon>Ditrysia</taxon>
        <taxon>Bombycoidea</taxon>
        <taxon>Lasiocampidae</taxon>
        <taxon>Dendrolimus</taxon>
    </lineage>
</organism>
<reference evidence="1 2" key="1">
    <citation type="journal article" date="2021" name="Front. Genet.">
        <title>Chromosome-Level Genome Assembly Reveals Significant Gene Expansion in the Toll and IMD Signaling Pathways of Dendrolimus kikuchii.</title>
        <authorList>
            <person name="Zhou J."/>
            <person name="Wu P."/>
            <person name="Xiong Z."/>
            <person name="Liu N."/>
            <person name="Zhao N."/>
            <person name="Ji M."/>
            <person name="Qiu Y."/>
            <person name="Yang B."/>
        </authorList>
    </citation>
    <scope>NUCLEOTIDE SEQUENCE [LARGE SCALE GENOMIC DNA]</scope>
    <source>
        <strain evidence="1">Ann1</strain>
    </source>
</reference>